<dbReference type="EMBL" id="CP014544">
    <property type="protein sequence ID" value="AMO69321.1"/>
    <property type="molecule type" value="Genomic_DNA"/>
</dbReference>
<proteinExistence type="predicted"/>
<evidence type="ECO:0000313" key="2">
    <source>
        <dbReference type="EMBL" id="AMO69321.1"/>
    </source>
</evidence>
<dbReference type="SUPFAM" id="SSF51126">
    <property type="entry name" value="Pectin lyase-like"/>
    <property type="match status" value="1"/>
</dbReference>
<dbReference type="RefSeq" id="WP_008248401.1">
    <property type="nucleotide sequence ID" value="NZ_CP014544.1"/>
</dbReference>
<dbReference type="InterPro" id="IPR011050">
    <property type="entry name" value="Pectin_lyase_fold/virulence"/>
</dbReference>
<dbReference type="InterPro" id="IPR059226">
    <property type="entry name" value="Choice_anch_Q_dom"/>
</dbReference>
<dbReference type="Proteomes" id="UP000074119">
    <property type="component" value="Chromosome"/>
</dbReference>
<dbReference type="PROSITE" id="PS51257">
    <property type="entry name" value="PROKAR_LIPOPROTEIN"/>
    <property type="match status" value="1"/>
</dbReference>
<dbReference type="SMART" id="SM00710">
    <property type="entry name" value="PbH1"/>
    <property type="match status" value="4"/>
</dbReference>
<name>A0A127M7Z2_9GAMM</name>
<dbReference type="NCBIfam" id="NF041518">
    <property type="entry name" value="choice_anch_Q"/>
    <property type="match status" value="1"/>
</dbReference>
<feature type="chain" id="PRO_5007275138" evidence="1">
    <location>
        <begin position="27"/>
        <end position="443"/>
    </location>
</feature>
<accession>A0A127M7Z2</accession>
<keyword evidence="1" id="KW-0732">Signal</keyword>
<gene>
    <name evidence="2" type="ORF">AZF00_13840</name>
</gene>
<dbReference type="KEGG" id="zal:AZF00_13840"/>
<reference evidence="2 3" key="1">
    <citation type="submission" date="2015-12" db="EMBL/GenBank/DDBJ databases">
        <authorList>
            <person name="Shamseldin A."/>
            <person name="Moawad H."/>
            <person name="Abd El-Rahim W.M."/>
            <person name="Sadowsky M.J."/>
        </authorList>
    </citation>
    <scope>NUCLEOTIDE SEQUENCE [LARGE SCALE GENOMIC DNA]</scope>
    <source>
        <strain evidence="2 3">SM2</strain>
    </source>
</reference>
<evidence type="ECO:0000256" key="1">
    <source>
        <dbReference type="SAM" id="SignalP"/>
    </source>
</evidence>
<feature type="signal peptide" evidence="1">
    <location>
        <begin position="1"/>
        <end position="26"/>
    </location>
</feature>
<dbReference type="STRING" id="1470434.AZF00_13840"/>
<protein>
    <submittedName>
        <fullName evidence="2">Uncharacterized protein</fullName>
    </submittedName>
</protein>
<dbReference type="AlphaFoldDB" id="A0A127M7Z2"/>
<organism evidence="2 3">
    <name type="scientific">Zhongshania aliphaticivorans</name>
    <dbReference type="NCBI Taxonomy" id="1470434"/>
    <lineage>
        <taxon>Bacteria</taxon>
        <taxon>Pseudomonadati</taxon>
        <taxon>Pseudomonadota</taxon>
        <taxon>Gammaproteobacteria</taxon>
        <taxon>Cellvibrionales</taxon>
        <taxon>Spongiibacteraceae</taxon>
        <taxon>Zhongshania</taxon>
    </lineage>
</organism>
<sequence>MRITRNVLTKRKLAILVSILSLTACGGSASKAELPETTANITNLPEHALRVNSPDDEVDETPGDLICATAQGACTLRAAIMEANSSVLNSEGNPHTIVIPEGTYALSIPNTLSTGDLGLDAAIARPIIASEATGSLNITAPMTIQGAGARETIIDAQQLDRVFEIHRGADTAFTDLTITGGYGNTMGGGIYSQAHLKLSRVLITENQSSGGGGIFVNPLGSLELNDSTVSHNIAEGQAGGIRIDTRGTITNSTISHNEALGLADPLPAGTGVPFAFSQGGGIDIRGIGTTIRNSTIVFNSSSQGGAGVHFDTAYIDALPDPVTGAAEIPHFDLILENTIIANNIAEVESADCLTTVGLSRILSQGNNIDSDGSCGLNQAGDLPGVEPFLAPLANNGGPTDTHLLLPSSPAIDAGKIETCTTVDQRGIARGQNNTCDIGAVESE</sequence>
<evidence type="ECO:0000313" key="3">
    <source>
        <dbReference type="Proteomes" id="UP000074119"/>
    </source>
</evidence>
<dbReference type="InterPro" id="IPR006626">
    <property type="entry name" value="PbH1"/>
</dbReference>